<name>A0AAD3DDH6_9CHLO</name>
<feature type="non-terminal residue" evidence="2">
    <location>
        <position position="637"/>
    </location>
</feature>
<gene>
    <name evidence="2" type="ORF">Agub_g109</name>
</gene>
<feature type="region of interest" description="Disordered" evidence="1">
    <location>
        <begin position="462"/>
        <end position="493"/>
    </location>
</feature>
<evidence type="ECO:0000256" key="1">
    <source>
        <dbReference type="SAM" id="MobiDB-lite"/>
    </source>
</evidence>
<feature type="region of interest" description="Disordered" evidence="1">
    <location>
        <begin position="13"/>
        <end position="61"/>
    </location>
</feature>
<keyword evidence="3" id="KW-1185">Reference proteome</keyword>
<dbReference type="InterPro" id="IPR052587">
    <property type="entry name" value="TELO2-interacting_protein_1"/>
</dbReference>
<dbReference type="EMBL" id="BMAR01000001">
    <property type="protein sequence ID" value="GFR39643.1"/>
    <property type="molecule type" value="Genomic_DNA"/>
</dbReference>
<proteinExistence type="predicted"/>
<feature type="region of interest" description="Disordered" evidence="1">
    <location>
        <begin position="138"/>
        <end position="169"/>
    </location>
</feature>
<feature type="region of interest" description="Disordered" evidence="1">
    <location>
        <begin position="534"/>
        <end position="554"/>
    </location>
</feature>
<protein>
    <submittedName>
        <fullName evidence="2">Uncharacterized protein</fullName>
    </submittedName>
</protein>
<feature type="compositionally biased region" description="Low complexity" evidence="1">
    <location>
        <begin position="534"/>
        <end position="553"/>
    </location>
</feature>
<feature type="non-terminal residue" evidence="2">
    <location>
        <position position="1"/>
    </location>
</feature>
<evidence type="ECO:0000313" key="3">
    <source>
        <dbReference type="Proteomes" id="UP001054857"/>
    </source>
</evidence>
<dbReference type="Proteomes" id="UP001054857">
    <property type="component" value="Unassembled WGS sequence"/>
</dbReference>
<comment type="caution">
    <text evidence="2">The sequence shown here is derived from an EMBL/GenBank/DDBJ whole genome shotgun (WGS) entry which is preliminary data.</text>
</comment>
<sequence>QVAAPCWEWMRQAAPGLTPPQTTQSALPGCPGEAEGGQGPGQTAQDGAASLVGAEGSGGGARSVEYKALEDEFEKFMQGLMSESALLEPPGLELDEHELYGGTDDGAGSRDQGAAAAGAAVAVSAGVAPFARDAAAAATAPRPGDSRIGTAASQAAPTAVPQVAAAPPPPPLPGLQRLLSETATSAHLTRAVRSGDAEAVLQARCLTTALLVAGPGAAAEWLLLRPAALHDLLAGLFRCFAFDRNAATLILHLRGEAGAYAPVVAEAVAPVAPVGPASATTASESAPSAALGNVGKSAGTAAAAAATAMAGGTAAAAELPRMPLGLLYLASQRSYAAVAAVARTMGRLARAADVSTATTSSSSGVALWRLVDELVSGLRLASRGGGDASASGLATGGSCGGQVLEGSDSEGEGAGEAGASVRPAAAAAVATMGGPSWQCEAAAVVAIIAEVVIGASNAWAPPLEPEATTPSPSGPPQPSSLSSQQPSTASAVTSAFPATDSAFESLLLTLLDELMRPRIIKLCTHNNASSTTDDISAAASSSHNAAPATSPAPLSYDDVVHPELTVVRQRPLSAQALGENVMLLRVVLEAVGTAARAVGRRFTSPGRLLRRVLVPLLELLGDPAPPVAAAADTALQS</sequence>
<dbReference type="AlphaFoldDB" id="A0AAD3DDH6"/>
<organism evidence="2 3">
    <name type="scientific">Astrephomene gubernaculifera</name>
    <dbReference type="NCBI Taxonomy" id="47775"/>
    <lineage>
        <taxon>Eukaryota</taxon>
        <taxon>Viridiplantae</taxon>
        <taxon>Chlorophyta</taxon>
        <taxon>core chlorophytes</taxon>
        <taxon>Chlorophyceae</taxon>
        <taxon>CS clade</taxon>
        <taxon>Chlamydomonadales</taxon>
        <taxon>Astrephomenaceae</taxon>
        <taxon>Astrephomene</taxon>
    </lineage>
</organism>
<accession>A0AAD3DDH6</accession>
<dbReference type="PANTHER" id="PTHR18460:SF3">
    <property type="entry name" value="TELO2-INTERACTING PROTEIN 1 HOMOLOG"/>
    <property type="match status" value="1"/>
</dbReference>
<evidence type="ECO:0000313" key="2">
    <source>
        <dbReference type="EMBL" id="GFR39643.1"/>
    </source>
</evidence>
<dbReference type="GO" id="GO:0005737">
    <property type="term" value="C:cytoplasm"/>
    <property type="evidence" value="ECO:0007669"/>
    <property type="project" value="TreeGrafter"/>
</dbReference>
<dbReference type="PANTHER" id="PTHR18460">
    <property type="entry name" value="TEL2 INTERACTING PROTEIN 1 TTI1 FAMILY MEMBER"/>
    <property type="match status" value="1"/>
</dbReference>
<reference evidence="2 3" key="1">
    <citation type="journal article" date="2021" name="Sci. Rep.">
        <title>Genome sequencing of the multicellular alga Astrephomene provides insights into convergent evolution of germ-soma differentiation.</title>
        <authorList>
            <person name="Yamashita S."/>
            <person name="Yamamoto K."/>
            <person name="Matsuzaki R."/>
            <person name="Suzuki S."/>
            <person name="Yamaguchi H."/>
            <person name="Hirooka S."/>
            <person name="Minakuchi Y."/>
            <person name="Miyagishima S."/>
            <person name="Kawachi M."/>
            <person name="Toyoda A."/>
            <person name="Nozaki H."/>
        </authorList>
    </citation>
    <scope>NUCLEOTIDE SEQUENCE [LARGE SCALE GENOMIC DNA]</scope>
    <source>
        <strain evidence="2 3">NIES-4017</strain>
    </source>
</reference>
<feature type="compositionally biased region" description="Low complexity" evidence="1">
    <location>
        <begin position="479"/>
        <end position="491"/>
    </location>
</feature>
<feature type="compositionally biased region" description="Low complexity" evidence="1">
    <location>
        <begin position="149"/>
        <end position="165"/>
    </location>
</feature>